<dbReference type="InterPro" id="IPR027417">
    <property type="entry name" value="P-loop_NTPase"/>
</dbReference>
<keyword evidence="3" id="KW-0378">Hydrolase</keyword>
<dbReference type="SMART" id="SM00491">
    <property type="entry name" value="HELICc2"/>
    <property type="match status" value="1"/>
</dbReference>
<keyword evidence="4" id="KW-1185">Reference proteome</keyword>
<sequence length="601" mass="69146">MSSVSQSVPRVEPLANYSRNRDGLREYLFHLADDLFPFPGYRDYQDEILKGALEALFIEGHTNVVIDGPTGIGKSPINVTLGRVISHLKKNKSRIEDHFNYKLYGIESGKSFYTTPQKQLRNQLANDVDLQEYVTMLKSRQDYICGASGDNCKDCSLPDEMENQSCRTIAGCTYWRSKARAMDADIAALTFAMLVVDNYLPTTILVNDVQEEQISFDNRDLVIVDEGHGLESQVASLFAGFTISPWTLPNKVYRNTDDKISWDYERFEDITHILNSLYDRATNFVDRHDEDPNKTAEVDQCKDFIKKVEYCHREVKDGRPWTVTVSKFGKLGQKKMVISPVDVDKFLERFIWSRGNKRVISSATIPYRENIAEWAERIGLEGSTKLISRPMPFPEEHRLIHKNTIVGSMSGEGEEQNWRKVINTIREIHSHHKGENGLIHTNSYKRAEKLADSLGRKNVIVQDQDKDKEEMIEEWVNSEKDILISPSMMEGVDLHGDRCRWQVLLKVPYPYLGDNRVSYLLDERNDWDWYMESASLDVQQSVGRAVRGPEPSEAASYYIIDGAFNKLMNRTKPPEWFTEAIRDEPPEHWSDPEAAPWRQPS</sequence>
<protein>
    <submittedName>
        <fullName evidence="3">Rad3-related DNA helicase</fullName>
    </submittedName>
</protein>
<keyword evidence="3" id="KW-0547">Nucleotide-binding</keyword>
<dbReference type="GO" id="GO:0006139">
    <property type="term" value="P:nucleobase-containing compound metabolic process"/>
    <property type="evidence" value="ECO:0007669"/>
    <property type="project" value="InterPro"/>
</dbReference>
<evidence type="ECO:0000256" key="1">
    <source>
        <dbReference type="SAM" id="MobiDB-lite"/>
    </source>
</evidence>
<dbReference type="Gene3D" id="3.40.50.300">
    <property type="entry name" value="P-loop containing nucleotide triphosphate hydrolases"/>
    <property type="match status" value="2"/>
</dbReference>
<organism evidence="3 4">
    <name type="scientific">Halorubrum tailed virus 10</name>
    <dbReference type="NCBI Taxonomy" id="2877991"/>
    <lineage>
        <taxon>Viruses</taxon>
        <taxon>Duplodnaviria</taxon>
        <taxon>Heunggongvirae</taxon>
        <taxon>Uroviricota</taxon>
        <taxon>Caudoviricetes</taxon>
        <taxon>Thumleimavirales</taxon>
        <taxon>Hafunaviridae</taxon>
        <taxon>Haloferacalesvirus</taxon>
        <taxon>Haloferacalesvirus eilatense</taxon>
        <taxon>Haloferacalesvirus HRTV10</taxon>
    </lineage>
</organism>
<dbReference type="PANTHER" id="PTHR11472:SF34">
    <property type="entry name" value="REGULATOR OF TELOMERE ELONGATION HELICASE 1"/>
    <property type="match status" value="1"/>
</dbReference>
<dbReference type="Proteomes" id="UP000827922">
    <property type="component" value="Segment"/>
</dbReference>
<feature type="domain" description="ATP-dependent helicase C-terminal" evidence="2">
    <location>
        <begin position="444"/>
        <end position="566"/>
    </location>
</feature>
<dbReference type="Pfam" id="PF04851">
    <property type="entry name" value="ResIII"/>
    <property type="match status" value="1"/>
</dbReference>
<dbReference type="InterPro" id="IPR006935">
    <property type="entry name" value="Helicase/UvrB_N"/>
</dbReference>
<dbReference type="EMBL" id="MZ334496">
    <property type="protein sequence ID" value="UBF19683.1"/>
    <property type="molecule type" value="Genomic_DNA"/>
</dbReference>
<dbReference type="GO" id="GO:0003677">
    <property type="term" value="F:DNA binding"/>
    <property type="evidence" value="ECO:0007669"/>
    <property type="project" value="InterPro"/>
</dbReference>
<evidence type="ECO:0000313" key="3">
    <source>
        <dbReference type="EMBL" id="UBF19683.1"/>
    </source>
</evidence>
<reference evidence="3 4" key="1">
    <citation type="submission" date="2021-05" db="EMBL/GenBank/DDBJ databases">
        <title>Diversity, taxonomy and evolution of archaeal viruses of the class Caudoviricetes.</title>
        <authorList>
            <person name="Liu Y."/>
            <person name="Demina T.A."/>
            <person name="Roux S."/>
            <person name="Aiewsakun P."/>
            <person name="Kazlauskas D."/>
            <person name="Simmonds P."/>
            <person name="Prangishvili D."/>
            <person name="Oksanen H.M."/>
            <person name="Krupovic M."/>
        </authorList>
    </citation>
    <scope>NUCLEOTIDE SEQUENCE [LARGE SCALE GENOMIC DNA]</scope>
    <source>
        <strain evidence="3">HRTV-10/43</strain>
    </source>
</reference>
<dbReference type="Pfam" id="PF13307">
    <property type="entry name" value="Helicase_C_2"/>
    <property type="match status" value="1"/>
</dbReference>
<feature type="compositionally biased region" description="Basic and acidic residues" evidence="1">
    <location>
        <begin position="580"/>
        <end position="591"/>
    </location>
</feature>
<dbReference type="GO" id="GO:0016818">
    <property type="term" value="F:hydrolase activity, acting on acid anhydrides, in phosphorus-containing anhydrides"/>
    <property type="evidence" value="ECO:0007669"/>
    <property type="project" value="InterPro"/>
</dbReference>
<dbReference type="PANTHER" id="PTHR11472">
    <property type="entry name" value="DNA REPAIR DEAD HELICASE RAD3/XP-D SUBFAMILY MEMBER"/>
    <property type="match status" value="1"/>
</dbReference>
<gene>
    <name evidence="3" type="ORF">HRTV-10_gp99</name>
</gene>
<dbReference type="GO" id="GO:0003678">
    <property type="term" value="F:DNA helicase activity"/>
    <property type="evidence" value="ECO:0007669"/>
    <property type="project" value="TreeGrafter"/>
</dbReference>
<dbReference type="SUPFAM" id="SSF52540">
    <property type="entry name" value="P-loop containing nucleoside triphosphate hydrolases"/>
    <property type="match status" value="2"/>
</dbReference>
<keyword evidence="3" id="KW-0347">Helicase</keyword>
<name>A0AAE9BWA2_9CAUD</name>
<keyword evidence="3" id="KW-0067">ATP-binding</keyword>
<dbReference type="InterPro" id="IPR045028">
    <property type="entry name" value="DinG/Rad3-like"/>
</dbReference>
<accession>A0AAE9BWA2</accession>
<dbReference type="InterPro" id="IPR006555">
    <property type="entry name" value="ATP-dep_Helicase_C"/>
</dbReference>
<evidence type="ECO:0000313" key="4">
    <source>
        <dbReference type="Proteomes" id="UP000827922"/>
    </source>
</evidence>
<feature type="region of interest" description="Disordered" evidence="1">
    <location>
        <begin position="580"/>
        <end position="601"/>
    </location>
</feature>
<proteinExistence type="predicted"/>
<evidence type="ECO:0000259" key="2">
    <source>
        <dbReference type="SMART" id="SM00491"/>
    </source>
</evidence>
<dbReference type="GO" id="GO:0005524">
    <property type="term" value="F:ATP binding"/>
    <property type="evidence" value="ECO:0007669"/>
    <property type="project" value="InterPro"/>
</dbReference>